<dbReference type="HOGENOM" id="CLU_177597_0_0_9"/>
<feature type="transmembrane region" description="Helical" evidence="1">
    <location>
        <begin position="7"/>
        <end position="26"/>
    </location>
</feature>
<dbReference type="Proteomes" id="UP000002377">
    <property type="component" value="Chromosome"/>
</dbReference>
<accession>D5XCE7</accession>
<dbReference type="EMBL" id="CP002028">
    <property type="protein sequence ID" value="ADG81573.1"/>
    <property type="molecule type" value="Genomic_DNA"/>
</dbReference>
<dbReference type="KEGG" id="tjr:TherJR_0704"/>
<proteinExistence type="predicted"/>
<protein>
    <submittedName>
        <fullName evidence="2">Uncharacterized protein</fullName>
    </submittedName>
</protein>
<sequence precursor="true">MNISRALILALLAGINTVLVISGLWFTSVSITQQNKMPVFGVEIPAYLLGFMVVYVGIRSYMKLFRLYKKLKNPELRFSWQNFKGGN</sequence>
<evidence type="ECO:0000256" key="1">
    <source>
        <dbReference type="SAM" id="Phobius"/>
    </source>
</evidence>
<organism evidence="2 3">
    <name type="scientific">Thermincola potens (strain JR)</name>
    <dbReference type="NCBI Taxonomy" id="635013"/>
    <lineage>
        <taxon>Bacteria</taxon>
        <taxon>Bacillati</taxon>
        <taxon>Bacillota</taxon>
        <taxon>Clostridia</taxon>
        <taxon>Eubacteriales</taxon>
        <taxon>Thermincolaceae</taxon>
        <taxon>Thermincola</taxon>
    </lineage>
</organism>
<evidence type="ECO:0000313" key="3">
    <source>
        <dbReference type="Proteomes" id="UP000002377"/>
    </source>
</evidence>
<dbReference type="RefSeq" id="WP_013119594.1">
    <property type="nucleotide sequence ID" value="NC_014152.1"/>
</dbReference>
<dbReference type="AlphaFoldDB" id="D5XCE7"/>
<keyword evidence="3" id="KW-1185">Reference proteome</keyword>
<keyword evidence="1" id="KW-0812">Transmembrane</keyword>
<name>D5XCE7_THEPJ</name>
<reference evidence="2 3" key="1">
    <citation type="submission" date="2010-05" db="EMBL/GenBank/DDBJ databases">
        <title>Complete sequence of Thermincola sp. JR.</title>
        <authorList>
            <consortium name="US DOE Joint Genome Institute"/>
            <person name="Lucas S."/>
            <person name="Copeland A."/>
            <person name="Lapidus A."/>
            <person name="Cheng J.-F."/>
            <person name="Bruce D."/>
            <person name="Goodwin L."/>
            <person name="Pitluck S."/>
            <person name="Chertkov O."/>
            <person name="Detter J.C."/>
            <person name="Han C."/>
            <person name="Tapia R."/>
            <person name="Land M."/>
            <person name="Hauser L."/>
            <person name="Kyrpides N."/>
            <person name="Mikhailova N."/>
            <person name="Hazen T.C."/>
            <person name="Woyke T."/>
        </authorList>
    </citation>
    <scope>NUCLEOTIDE SEQUENCE [LARGE SCALE GENOMIC DNA]</scope>
    <source>
        <strain evidence="2 3">JR</strain>
    </source>
</reference>
<evidence type="ECO:0000313" key="2">
    <source>
        <dbReference type="EMBL" id="ADG81573.1"/>
    </source>
</evidence>
<keyword evidence="1" id="KW-1133">Transmembrane helix</keyword>
<feature type="transmembrane region" description="Helical" evidence="1">
    <location>
        <begin position="46"/>
        <end position="62"/>
    </location>
</feature>
<keyword evidence="1" id="KW-0472">Membrane</keyword>
<gene>
    <name evidence="2" type="ordered locus">TherJR_0704</name>
</gene>
<dbReference type="STRING" id="635013.TherJR_0704"/>